<keyword evidence="1" id="KW-0732">Signal</keyword>
<protein>
    <recommendedName>
        <fullName evidence="4">Secreted protein</fullName>
    </recommendedName>
</protein>
<organism evidence="2 3">
    <name type="scientific">Aulographum hederae CBS 113979</name>
    <dbReference type="NCBI Taxonomy" id="1176131"/>
    <lineage>
        <taxon>Eukaryota</taxon>
        <taxon>Fungi</taxon>
        <taxon>Dikarya</taxon>
        <taxon>Ascomycota</taxon>
        <taxon>Pezizomycotina</taxon>
        <taxon>Dothideomycetes</taxon>
        <taxon>Pleosporomycetidae</taxon>
        <taxon>Aulographales</taxon>
        <taxon>Aulographaceae</taxon>
    </lineage>
</organism>
<feature type="signal peptide" evidence="1">
    <location>
        <begin position="1"/>
        <end position="25"/>
    </location>
</feature>
<evidence type="ECO:0008006" key="4">
    <source>
        <dbReference type="Google" id="ProtNLM"/>
    </source>
</evidence>
<gene>
    <name evidence="2" type="ORF">K402DRAFT_192917</name>
</gene>
<evidence type="ECO:0000313" key="3">
    <source>
        <dbReference type="Proteomes" id="UP000800041"/>
    </source>
</evidence>
<dbReference type="AlphaFoldDB" id="A0A6G1GNY3"/>
<reference evidence="2" key="1">
    <citation type="journal article" date="2020" name="Stud. Mycol.">
        <title>101 Dothideomycetes genomes: a test case for predicting lifestyles and emergence of pathogens.</title>
        <authorList>
            <person name="Haridas S."/>
            <person name="Albert R."/>
            <person name="Binder M."/>
            <person name="Bloem J."/>
            <person name="Labutti K."/>
            <person name="Salamov A."/>
            <person name="Andreopoulos B."/>
            <person name="Baker S."/>
            <person name="Barry K."/>
            <person name="Bills G."/>
            <person name="Bluhm B."/>
            <person name="Cannon C."/>
            <person name="Castanera R."/>
            <person name="Culley D."/>
            <person name="Daum C."/>
            <person name="Ezra D."/>
            <person name="Gonzalez J."/>
            <person name="Henrissat B."/>
            <person name="Kuo A."/>
            <person name="Liang C."/>
            <person name="Lipzen A."/>
            <person name="Lutzoni F."/>
            <person name="Magnuson J."/>
            <person name="Mondo S."/>
            <person name="Nolan M."/>
            <person name="Ohm R."/>
            <person name="Pangilinan J."/>
            <person name="Park H.-J."/>
            <person name="Ramirez L."/>
            <person name="Alfaro M."/>
            <person name="Sun H."/>
            <person name="Tritt A."/>
            <person name="Yoshinaga Y."/>
            <person name="Zwiers L.-H."/>
            <person name="Turgeon B."/>
            <person name="Goodwin S."/>
            <person name="Spatafora J."/>
            <person name="Crous P."/>
            <person name="Grigoriev I."/>
        </authorList>
    </citation>
    <scope>NUCLEOTIDE SEQUENCE</scope>
    <source>
        <strain evidence="2">CBS 113979</strain>
    </source>
</reference>
<evidence type="ECO:0000313" key="2">
    <source>
        <dbReference type="EMBL" id="KAF1982520.1"/>
    </source>
</evidence>
<dbReference type="EMBL" id="ML977183">
    <property type="protein sequence ID" value="KAF1982520.1"/>
    <property type="molecule type" value="Genomic_DNA"/>
</dbReference>
<keyword evidence="3" id="KW-1185">Reference proteome</keyword>
<evidence type="ECO:0000256" key="1">
    <source>
        <dbReference type="SAM" id="SignalP"/>
    </source>
</evidence>
<dbReference type="Proteomes" id="UP000800041">
    <property type="component" value="Unassembled WGS sequence"/>
</dbReference>
<sequence>MVWPCCSWRSSRSSFKLLRLSLVLCFSVEMRDSSEVLVGIVLSFAKAGKEWKEASETTTESAGQVTAYPYRVEHDPLGDLPGIWCQTRKKHPRMIKRGANLLTPRGWKKLSSIQRPKELSSILLSAS</sequence>
<name>A0A6G1GNY3_9PEZI</name>
<proteinExistence type="predicted"/>
<feature type="chain" id="PRO_5026232230" description="Secreted protein" evidence="1">
    <location>
        <begin position="26"/>
        <end position="127"/>
    </location>
</feature>
<accession>A0A6G1GNY3</accession>